<gene>
    <name evidence="2" type="ORF">EJB05_40310</name>
</gene>
<sequence>MKMTTHAVSVEMAVNYFAVTIAHQHIIKLVCLRRSFQKVVGTATTALARFVEDQLVKRRSQHSRLSSNVYNAEMHTMTLALSKRSYLLRVKDLIHGFVGDTIFIGLNSHVGIDNIVGNDLSWSILRCNNDGQKLHSVRRISRLTDCNTKLAVALTLLEECFIRMVDPRTGVDMIPHVVYSKGSKFARLDYQGFYTIILEKGDEIVCVASIRIHGTKAAELPFIATSIDYRRQGMCRRLMDIIEKMLRSYHVKMLVLSAIPELVSTWISGFGFKPIEDNERKQLHNVNLMLFPGTSLLTKRLDGIMTTKPGEEKNANDVCGLPIGKTSKHLELHDLDLSGTEFKADISVSDPFRTLKHECSPGAWFQSSKLAVGEDRWGPFCCKASPVDGGTNLNRDHDSLELNPLWR</sequence>
<reference evidence="2 3" key="1">
    <citation type="journal article" date="2019" name="Sci. Rep.">
        <title>A high-quality genome of Eragrostis curvula grass provides insights into Poaceae evolution and supports new strategies to enhance forage quality.</title>
        <authorList>
            <person name="Carballo J."/>
            <person name="Santos B.A.C.M."/>
            <person name="Zappacosta D."/>
            <person name="Garbus I."/>
            <person name="Selva J.P."/>
            <person name="Gallo C.A."/>
            <person name="Diaz A."/>
            <person name="Albertini E."/>
            <person name="Caccamo M."/>
            <person name="Echenique V."/>
        </authorList>
    </citation>
    <scope>NUCLEOTIDE SEQUENCE [LARGE SCALE GENOMIC DNA]</scope>
    <source>
        <strain evidence="3">cv. Victoria</strain>
        <tissue evidence="2">Leaf</tissue>
    </source>
</reference>
<dbReference type="AlphaFoldDB" id="A0A5J9TZC5"/>
<keyword evidence="3" id="KW-1185">Reference proteome</keyword>
<dbReference type="EMBL" id="RWGY01000031">
    <property type="protein sequence ID" value="TVU16733.1"/>
    <property type="molecule type" value="Genomic_DNA"/>
</dbReference>
<evidence type="ECO:0000313" key="3">
    <source>
        <dbReference type="Proteomes" id="UP000324897"/>
    </source>
</evidence>
<dbReference type="GO" id="GO:0016747">
    <property type="term" value="F:acyltransferase activity, transferring groups other than amino-acyl groups"/>
    <property type="evidence" value="ECO:0007669"/>
    <property type="project" value="InterPro"/>
</dbReference>
<name>A0A5J9TZC5_9POAL</name>
<dbReference type="PROSITE" id="PS51186">
    <property type="entry name" value="GNAT"/>
    <property type="match status" value="1"/>
</dbReference>
<dbReference type="InterPro" id="IPR016181">
    <property type="entry name" value="Acyl_CoA_acyltransferase"/>
</dbReference>
<dbReference type="Gramene" id="TVU16733">
    <property type="protein sequence ID" value="TVU16733"/>
    <property type="gene ID" value="EJB05_40310"/>
</dbReference>
<dbReference type="SUPFAM" id="SSF55729">
    <property type="entry name" value="Acyl-CoA N-acyltransferases (Nat)"/>
    <property type="match status" value="1"/>
</dbReference>
<protein>
    <recommendedName>
        <fullName evidence="1">N-acetyltransferase domain-containing protein</fullName>
    </recommendedName>
</protein>
<dbReference type="InterPro" id="IPR000182">
    <property type="entry name" value="GNAT_dom"/>
</dbReference>
<dbReference type="InterPro" id="IPR056511">
    <property type="entry name" value="IDM1_C"/>
</dbReference>
<dbReference type="PANTHER" id="PTHR46508">
    <property type="entry name" value="PHD FINGER FAMILY PROTEIN"/>
    <property type="match status" value="1"/>
</dbReference>
<comment type="caution">
    <text evidence="2">The sequence shown here is derived from an EMBL/GenBank/DDBJ whole genome shotgun (WGS) entry which is preliminary data.</text>
</comment>
<evidence type="ECO:0000313" key="2">
    <source>
        <dbReference type="EMBL" id="TVU16733.1"/>
    </source>
</evidence>
<organism evidence="2 3">
    <name type="scientific">Eragrostis curvula</name>
    <name type="common">weeping love grass</name>
    <dbReference type="NCBI Taxonomy" id="38414"/>
    <lineage>
        <taxon>Eukaryota</taxon>
        <taxon>Viridiplantae</taxon>
        <taxon>Streptophyta</taxon>
        <taxon>Embryophyta</taxon>
        <taxon>Tracheophyta</taxon>
        <taxon>Spermatophyta</taxon>
        <taxon>Magnoliopsida</taxon>
        <taxon>Liliopsida</taxon>
        <taxon>Poales</taxon>
        <taxon>Poaceae</taxon>
        <taxon>PACMAD clade</taxon>
        <taxon>Chloridoideae</taxon>
        <taxon>Eragrostideae</taxon>
        <taxon>Eragrostidinae</taxon>
        <taxon>Eragrostis</taxon>
    </lineage>
</organism>
<proteinExistence type="predicted"/>
<dbReference type="Gene3D" id="3.40.630.30">
    <property type="match status" value="1"/>
</dbReference>
<evidence type="ECO:0000259" key="1">
    <source>
        <dbReference type="PROSITE" id="PS51186"/>
    </source>
</evidence>
<dbReference type="Pfam" id="PF23209">
    <property type="entry name" value="IDM1_C"/>
    <property type="match status" value="1"/>
</dbReference>
<dbReference type="Proteomes" id="UP000324897">
    <property type="component" value="Unassembled WGS sequence"/>
</dbReference>
<dbReference type="CDD" id="cd04301">
    <property type="entry name" value="NAT_SF"/>
    <property type="match status" value="1"/>
</dbReference>
<dbReference type="PANTHER" id="PTHR46508:SF2">
    <property type="entry name" value="INCREASED DNA METHYLATION 1"/>
    <property type="match status" value="1"/>
</dbReference>
<accession>A0A5J9TZC5</accession>
<feature type="domain" description="N-acetyltransferase" evidence="1">
    <location>
        <begin position="138"/>
        <end position="294"/>
    </location>
</feature>
<dbReference type="OrthoDB" id="429143at2759"/>